<organism evidence="2 3">
    <name type="scientific">Plantactinospora mayteni</name>
    <dbReference type="NCBI Taxonomy" id="566021"/>
    <lineage>
        <taxon>Bacteria</taxon>
        <taxon>Bacillati</taxon>
        <taxon>Actinomycetota</taxon>
        <taxon>Actinomycetes</taxon>
        <taxon>Micromonosporales</taxon>
        <taxon>Micromonosporaceae</taxon>
        <taxon>Plantactinospora</taxon>
    </lineage>
</organism>
<comment type="caution">
    <text evidence="2">The sequence shown here is derived from an EMBL/GenBank/DDBJ whole genome shotgun (WGS) entry which is preliminary data.</text>
</comment>
<sequence length="352" mass="36369">MRKLISLIIALLAAIIAIPLLGGAAIFGGGGTTCIPTTAAPATTAPAAPGPVAPSGPIPPVEGWDAEQLGNVATILTVGNSKAVPPSGWVVATATAMQESTLRNLPGGADDSIGLFQQRPSQGRGTPEQLRDPAYQAGKFFDKLVTIEGWQQMPLTEAAQAVQRSAHPDAYAKHTAETIRLVSHVGAALGLSTVWINPCGEVSAQGWTQPVRALVVSGFRTSARPGHDGVDLGAARHTTIVAAASGTVQRVRCNAIDSRTGGDWGCHRDGNPNLTKGCGMLTAPTSRELHVYPSWTLARSLINVRGSSDGSGRCDGCARGVVGGLWWAAAAGRGGGDRSRFAAVRVGRLRRC</sequence>
<accession>A0ABQ4EIP8</accession>
<evidence type="ECO:0000256" key="1">
    <source>
        <dbReference type="SAM" id="MobiDB-lite"/>
    </source>
</evidence>
<dbReference type="Proteomes" id="UP000621500">
    <property type="component" value="Unassembled WGS sequence"/>
</dbReference>
<dbReference type="SUPFAM" id="SSF51261">
    <property type="entry name" value="Duplicated hybrid motif"/>
    <property type="match status" value="1"/>
</dbReference>
<evidence type="ECO:0000313" key="3">
    <source>
        <dbReference type="Proteomes" id="UP000621500"/>
    </source>
</evidence>
<reference evidence="2 3" key="1">
    <citation type="submission" date="2021-01" db="EMBL/GenBank/DDBJ databases">
        <title>Whole genome shotgun sequence of Plantactinospora mayteni NBRC 109088.</title>
        <authorList>
            <person name="Komaki H."/>
            <person name="Tamura T."/>
        </authorList>
    </citation>
    <scope>NUCLEOTIDE SEQUENCE [LARGE SCALE GENOMIC DNA]</scope>
    <source>
        <strain evidence="2 3">NBRC 109088</strain>
    </source>
</reference>
<proteinExistence type="predicted"/>
<dbReference type="Gene3D" id="2.70.70.10">
    <property type="entry name" value="Glucose Permease (Domain IIA)"/>
    <property type="match status" value="1"/>
</dbReference>
<keyword evidence="3" id="KW-1185">Reference proteome</keyword>
<dbReference type="InterPro" id="IPR011055">
    <property type="entry name" value="Dup_hybrid_motif"/>
</dbReference>
<name>A0ABQ4EIP8_9ACTN</name>
<evidence type="ECO:0000313" key="2">
    <source>
        <dbReference type="EMBL" id="GIG94590.1"/>
    </source>
</evidence>
<feature type="region of interest" description="Disordered" evidence="1">
    <location>
        <begin position="108"/>
        <end position="130"/>
    </location>
</feature>
<protein>
    <submittedName>
        <fullName evidence="2">Uncharacterized protein</fullName>
    </submittedName>
</protein>
<dbReference type="EMBL" id="BONX01000007">
    <property type="protein sequence ID" value="GIG94590.1"/>
    <property type="molecule type" value="Genomic_DNA"/>
</dbReference>
<gene>
    <name evidence="2" type="ORF">Pma05_11630</name>
</gene>